<evidence type="ECO:0000313" key="2">
    <source>
        <dbReference type="Proteomes" id="UP000214720"/>
    </source>
</evidence>
<organism evidence="1 2">
    <name type="scientific">Caballeronia sordidicola</name>
    <name type="common">Burkholderia sordidicola</name>
    <dbReference type="NCBI Taxonomy" id="196367"/>
    <lineage>
        <taxon>Bacteria</taxon>
        <taxon>Pseudomonadati</taxon>
        <taxon>Pseudomonadota</taxon>
        <taxon>Betaproteobacteria</taxon>
        <taxon>Burkholderiales</taxon>
        <taxon>Burkholderiaceae</taxon>
        <taxon>Caballeronia</taxon>
    </lineage>
</organism>
<dbReference type="EMBL" id="MTHB01000255">
    <property type="protein sequence ID" value="OXC73310.1"/>
    <property type="molecule type" value="Genomic_DNA"/>
</dbReference>
<dbReference type="GO" id="GO:0016798">
    <property type="term" value="F:hydrolase activity, acting on glycosyl bonds"/>
    <property type="evidence" value="ECO:0007669"/>
    <property type="project" value="UniProtKB-KW"/>
</dbReference>
<dbReference type="InterPro" id="IPR012665">
    <property type="entry name" value="Trehalose_synth"/>
</dbReference>
<evidence type="ECO:0000313" key="1">
    <source>
        <dbReference type="EMBL" id="OXC73310.1"/>
    </source>
</evidence>
<name>A0A226WR57_CABSO</name>
<keyword evidence="1" id="KW-0378">Hydrolase</keyword>
<dbReference type="InterPro" id="IPR017853">
    <property type="entry name" value="GH"/>
</dbReference>
<gene>
    <name evidence="1" type="ORF">BSU04_37280</name>
</gene>
<dbReference type="Proteomes" id="UP000214720">
    <property type="component" value="Unassembled WGS sequence"/>
</dbReference>
<dbReference type="RefSeq" id="WP_089164931.1">
    <property type="nucleotide sequence ID" value="NZ_MTHB01000255.1"/>
</dbReference>
<keyword evidence="1" id="KW-0326">Glycosidase</keyword>
<protein>
    <submittedName>
        <fullName evidence="1">Glycosidase</fullName>
    </submittedName>
</protein>
<sequence length="696" mass="76098">MNTPVAEYVEWLVSHSMLHQLRTRARTYAGQARLWLHPYAESRPRIACAMSSVWFTAYPGAVITAPGDSVLRTLGSDALWRALSSIGIQAVHPGPTKLAGGLTGQTFTPSIDGNFDRIGLGIDARFGTEEEFVAMSRMAAAHNAVVIDDVIPSHTGKGADFRLAEMNYGDYPGLYHMVEIKPDDWSILPDVPEGRDAVNLPPKIVDALKEKCYIVGQLQRVIFFEPGIKETDWSATPPVVGVDGVPRRWVYLHYFKEGQPSLNWLDPTFAAQQLIIGDALHCLDVLGARGIRLDANGFLGIERRPHGNAWSESHPLSITSNQLLGGAIRKAGGFSFQELNLTVDDIAAMSKGGADLSYDFITRPAYQHALLTGDTEFLRLMLKTVHQYGIDPGSLIHALQNHDELTLELVHFWTLHANTTFTFQGQTWPGNILREHIRETMYERLSGEHAPYNLRFVTNGVSCTTASIITAALNIRELDSMTEQDKENIQQIHLLLAMYNALQPGVFAISGWDLVGALPLPIAKVEERMADGDTRWIHRGAYDLTGENPDAAVSGEGIPKTIALYGPLPEQLANPNSFASQLKHLLSVREAYKIASSKQIAIPDVTSPSLLVMVHELPAGKGTQVTALNFSASTVDELILLPGVASGPVVDMLAESVVGDLEELGTLRISLDGYRGVSLRIVSALPGAIVDEDDER</sequence>
<dbReference type="Gene3D" id="3.20.20.80">
    <property type="entry name" value="Glycosidases"/>
    <property type="match status" value="1"/>
</dbReference>
<dbReference type="NCBIfam" id="TIGR02455">
    <property type="entry name" value="TreS_stutzeri"/>
    <property type="match status" value="1"/>
</dbReference>
<dbReference type="SUPFAM" id="SSF51445">
    <property type="entry name" value="(Trans)glycosidases"/>
    <property type="match status" value="1"/>
</dbReference>
<reference evidence="2" key="1">
    <citation type="submission" date="2017-01" db="EMBL/GenBank/DDBJ databases">
        <title>Genome Analysis of Deinococcus marmoris KOPRI26562.</title>
        <authorList>
            <person name="Kim J.H."/>
            <person name="Oh H.-M."/>
        </authorList>
    </citation>
    <scope>NUCLEOTIDE SEQUENCE [LARGE SCALE GENOMIC DNA]</scope>
    <source>
        <strain evidence="2">PAMC 26633</strain>
    </source>
</reference>
<accession>A0A226WR57</accession>
<dbReference type="AlphaFoldDB" id="A0A226WR57"/>
<dbReference type="OrthoDB" id="9043248at2"/>
<proteinExistence type="predicted"/>
<comment type="caution">
    <text evidence="1">The sequence shown here is derived from an EMBL/GenBank/DDBJ whole genome shotgun (WGS) entry which is preliminary data.</text>
</comment>